<name>A0A0H5P8F9_NOCFR</name>
<geneLocation type="plasmid" evidence="2">
    <name>2</name>
</geneLocation>
<evidence type="ECO:0008006" key="4">
    <source>
        <dbReference type="Google" id="ProtNLM"/>
    </source>
</evidence>
<keyword evidence="2" id="KW-0614">Plasmid</keyword>
<dbReference type="InterPro" id="IPR046580">
    <property type="entry name" value="DUF6640"/>
</dbReference>
<dbReference type="Proteomes" id="UP000057820">
    <property type="component" value="Plasmid 2"/>
</dbReference>
<protein>
    <recommendedName>
        <fullName evidence="4">Integral membrane protein</fullName>
    </recommendedName>
</protein>
<accession>A0A0H5P8F9</accession>
<feature type="transmembrane region" description="Helical" evidence="1">
    <location>
        <begin position="12"/>
        <end position="30"/>
    </location>
</feature>
<dbReference type="Pfam" id="PF20345">
    <property type="entry name" value="DUF6640"/>
    <property type="match status" value="1"/>
</dbReference>
<evidence type="ECO:0000313" key="3">
    <source>
        <dbReference type="Proteomes" id="UP000057820"/>
    </source>
</evidence>
<evidence type="ECO:0000256" key="1">
    <source>
        <dbReference type="SAM" id="Phobius"/>
    </source>
</evidence>
<feature type="transmembrane region" description="Helical" evidence="1">
    <location>
        <begin position="75"/>
        <end position="95"/>
    </location>
</feature>
<evidence type="ECO:0000313" key="2">
    <source>
        <dbReference type="EMBL" id="CRY84095.1"/>
    </source>
</evidence>
<keyword evidence="1" id="KW-0472">Membrane</keyword>
<sequence>MTTQRNRHHSTARILVTYVAVATALTAALSELRDDAWPPHAKLHAAQYILVTVGLSVIAMVLLWQRGSGARTPVITACSILATPWLGLLAAPLFPGTSLHKPRPDNPLLLGLHPQLLLATVMLALLLVAVALTTRASTTGTAAR</sequence>
<organism evidence="2 3">
    <name type="scientific">Nocardia farcinica</name>
    <dbReference type="NCBI Taxonomy" id="37329"/>
    <lineage>
        <taxon>Bacteria</taxon>
        <taxon>Bacillati</taxon>
        <taxon>Actinomycetota</taxon>
        <taxon>Actinomycetes</taxon>
        <taxon>Mycobacteriales</taxon>
        <taxon>Nocardiaceae</taxon>
        <taxon>Nocardia</taxon>
    </lineage>
</organism>
<dbReference type="EMBL" id="LN868939">
    <property type="protein sequence ID" value="CRY84095.1"/>
    <property type="molecule type" value="Genomic_DNA"/>
</dbReference>
<reference evidence="3" key="1">
    <citation type="submission" date="2015-03" db="EMBL/GenBank/DDBJ databases">
        <authorList>
            <consortium name="Pathogen Informatics"/>
        </authorList>
    </citation>
    <scope>NUCLEOTIDE SEQUENCE [LARGE SCALE GENOMIC DNA]</scope>
    <source>
        <strain evidence="3">NCTC11134</strain>
        <plasmid evidence="3">2</plasmid>
    </source>
</reference>
<gene>
    <name evidence="2" type="ORF">ERS450000_05856</name>
</gene>
<proteinExistence type="predicted"/>
<dbReference type="RefSeq" id="WP_060594882.1">
    <property type="nucleotide sequence ID" value="NZ_CP031418.1"/>
</dbReference>
<keyword evidence="1" id="KW-0812">Transmembrane</keyword>
<dbReference type="KEGG" id="nfr:ERS450000_05856"/>
<feature type="transmembrane region" description="Helical" evidence="1">
    <location>
        <begin position="115"/>
        <end position="134"/>
    </location>
</feature>
<dbReference type="AlphaFoldDB" id="A0A0H5P8F9"/>
<keyword evidence="1" id="KW-1133">Transmembrane helix</keyword>
<feature type="transmembrane region" description="Helical" evidence="1">
    <location>
        <begin position="45"/>
        <end position="63"/>
    </location>
</feature>